<dbReference type="PANTHER" id="PTHR31589">
    <property type="entry name" value="PROTEIN, PUTATIVE (DUF239)-RELATED-RELATED"/>
    <property type="match status" value="1"/>
</dbReference>
<dbReference type="AlphaFoldDB" id="A0A9W7XAR1"/>
<keyword evidence="4" id="KW-1185">Reference proteome</keyword>
<comment type="caution">
    <text evidence="3">The sequence shown here is derived from an EMBL/GenBank/DDBJ whole genome shotgun (WGS) entry which is preliminary data.</text>
</comment>
<evidence type="ECO:0000313" key="4">
    <source>
        <dbReference type="Proteomes" id="UP001164776"/>
    </source>
</evidence>
<dbReference type="Pfam" id="PF03080">
    <property type="entry name" value="Neprosin"/>
    <property type="match status" value="1"/>
</dbReference>
<sequence>MATGLNTSLLILLIYASLLAYQAQGGRFHPFNPEIWNGSQSQPLPSEDARAHTPYYAVHKTYDGSYFGMVATMDVYAHSFSDGQATATAIWIASDHNSDVESIAVGWEVYPGQYGDSLTHFYTEWTRDSYRRTWCHNMKCPGFHPVSGSQITPGAVIKPVSDVNGSRQKITVKIVKDPSTGDWWIHYGFNSPPKPVGFYPAKLFESLNKNAARIAFGGGVDVLTSHTRTLPPMGSGYFPSDKAATLSDISLIEKNGRTTPINVGTTRIETKSSCYSATPIQGAMFSYGGPGGCSA</sequence>
<dbReference type="InterPro" id="IPR004314">
    <property type="entry name" value="Neprosin"/>
</dbReference>
<gene>
    <name evidence="3" type="ORF">BS78_K202500</name>
</gene>
<dbReference type="PANTHER" id="PTHR31589:SF170">
    <property type="entry name" value="NEPROSIN DOMAIN-CONTAINING PROTEIN"/>
    <property type="match status" value="1"/>
</dbReference>
<accession>A0A9W7XAR1</accession>
<keyword evidence="1" id="KW-0732">Signal</keyword>
<evidence type="ECO:0000256" key="1">
    <source>
        <dbReference type="SAM" id="SignalP"/>
    </source>
</evidence>
<dbReference type="OrthoDB" id="609523at2759"/>
<organism evidence="3 4">
    <name type="scientific">Paspalum vaginatum</name>
    <name type="common">seashore paspalum</name>
    <dbReference type="NCBI Taxonomy" id="158149"/>
    <lineage>
        <taxon>Eukaryota</taxon>
        <taxon>Viridiplantae</taxon>
        <taxon>Streptophyta</taxon>
        <taxon>Embryophyta</taxon>
        <taxon>Tracheophyta</taxon>
        <taxon>Spermatophyta</taxon>
        <taxon>Magnoliopsida</taxon>
        <taxon>Liliopsida</taxon>
        <taxon>Poales</taxon>
        <taxon>Poaceae</taxon>
        <taxon>PACMAD clade</taxon>
        <taxon>Panicoideae</taxon>
        <taxon>Andropogonodae</taxon>
        <taxon>Paspaleae</taxon>
        <taxon>Paspalinae</taxon>
        <taxon>Paspalum</taxon>
    </lineage>
</organism>
<feature type="domain" description="Neprosin PEP catalytic" evidence="2">
    <location>
        <begin position="46"/>
        <end position="294"/>
    </location>
</feature>
<evidence type="ECO:0000313" key="3">
    <source>
        <dbReference type="EMBL" id="KAJ1255501.1"/>
    </source>
</evidence>
<dbReference type="EMBL" id="MU629694">
    <property type="protein sequence ID" value="KAJ1255501.1"/>
    <property type="molecule type" value="Genomic_DNA"/>
</dbReference>
<feature type="signal peptide" evidence="1">
    <location>
        <begin position="1"/>
        <end position="25"/>
    </location>
</feature>
<dbReference type="PROSITE" id="PS52045">
    <property type="entry name" value="NEPROSIN_PEP_CD"/>
    <property type="match status" value="1"/>
</dbReference>
<name>A0A9W7XAR1_9POAL</name>
<protein>
    <recommendedName>
        <fullName evidence="2">Neprosin PEP catalytic domain-containing protein</fullName>
    </recommendedName>
</protein>
<proteinExistence type="predicted"/>
<dbReference type="Gene3D" id="3.90.1320.10">
    <property type="entry name" value="Outer-capsid protein sigma 3, large lobe"/>
    <property type="match status" value="1"/>
</dbReference>
<feature type="chain" id="PRO_5040885713" description="Neprosin PEP catalytic domain-containing protein" evidence="1">
    <location>
        <begin position="26"/>
        <end position="295"/>
    </location>
</feature>
<evidence type="ECO:0000259" key="2">
    <source>
        <dbReference type="PROSITE" id="PS52045"/>
    </source>
</evidence>
<dbReference type="Proteomes" id="UP001164776">
    <property type="component" value="Unassembled WGS sequence"/>
</dbReference>
<dbReference type="InterPro" id="IPR053168">
    <property type="entry name" value="Glutamic_endopeptidase"/>
</dbReference>
<reference evidence="3 4" key="1">
    <citation type="submission" date="2022-10" db="EMBL/GenBank/DDBJ databases">
        <title>WGS assembly of Paspalum vaginatum 540-79.</title>
        <authorList>
            <person name="Sun G."/>
            <person name="Wase N."/>
            <person name="Shu S."/>
            <person name="Jenkins J."/>
            <person name="Zhou B."/>
            <person name="Torres-Rodriguez J."/>
            <person name="Chen C."/>
            <person name="Sandor L."/>
            <person name="Plott C."/>
            <person name="Yoshinga Y."/>
            <person name="Daum C."/>
            <person name="Qi P."/>
            <person name="Barry K."/>
            <person name="Lipzen A."/>
            <person name="Berry L."/>
            <person name="Pedersen C."/>
            <person name="Gottilla T."/>
            <person name="Foltz A."/>
            <person name="Yu H."/>
            <person name="O'Malley R."/>
            <person name="Zhang C."/>
            <person name="Devos K."/>
            <person name="Sigmon B."/>
            <person name="Yu B."/>
            <person name="Obata T."/>
            <person name="Schmutz J."/>
            <person name="Schnable J."/>
        </authorList>
    </citation>
    <scope>NUCLEOTIDE SEQUENCE [LARGE SCALE GENOMIC DNA]</scope>
    <source>
        <strain evidence="4">cv. 540-79</strain>
    </source>
</reference>